<dbReference type="SUPFAM" id="SSF54001">
    <property type="entry name" value="Cysteine proteinases"/>
    <property type="match status" value="1"/>
</dbReference>
<gene>
    <name evidence="2" type="ORF">RJ41_06265</name>
</gene>
<dbReference type="SMART" id="SM00460">
    <property type="entry name" value="TGc"/>
    <property type="match status" value="1"/>
</dbReference>
<name>A0A0B3Z835_9ALTE</name>
<organism evidence="2 3">
    <name type="scientific">Alteromonas marina</name>
    <dbReference type="NCBI Taxonomy" id="203795"/>
    <lineage>
        <taxon>Bacteria</taxon>
        <taxon>Pseudomonadati</taxon>
        <taxon>Pseudomonadota</taxon>
        <taxon>Gammaproteobacteria</taxon>
        <taxon>Alteromonadales</taxon>
        <taxon>Alteromonadaceae</taxon>
        <taxon>Alteromonas/Salinimonas group</taxon>
        <taxon>Alteromonas</taxon>
    </lineage>
</organism>
<dbReference type="PANTHER" id="PTHR33490:SF3">
    <property type="entry name" value="CONSERVED INTEGRAL MEMBRANE PROTEIN"/>
    <property type="match status" value="1"/>
</dbReference>
<comment type="caution">
    <text evidence="2">The sequence shown here is derived from an EMBL/GenBank/DDBJ whole genome shotgun (WGS) entry which is preliminary data.</text>
</comment>
<dbReference type="AlphaFoldDB" id="A0A0B3Z835"/>
<sequence length="234" mass="25920">MKVYAPNAAGAVLSHWRGVALSQHQQLQNSVLSITLNETLESASEPTSDMLANYKANTFVIDFEEKAVQTVVEAFLNEYSNEQGNENGNTRVGDNIETFIASYISEPSYVHNFSFASTVAKSRSGDCTEYSVLAAALARALAIPARVIVGTVIVEYESGVEAYGHAWNEMWLDGRWYRVDAAMHDAKVLKKFYLPAHIMDNEGIGYSVDLTKAILNMPEQITVRSEREQIDADN</sequence>
<dbReference type="EMBL" id="JWLW01000012">
    <property type="protein sequence ID" value="KHT54475.1"/>
    <property type="molecule type" value="Genomic_DNA"/>
</dbReference>
<dbReference type="InterPro" id="IPR038765">
    <property type="entry name" value="Papain-like_cys_pep_sf"/>
</dbReference>
<dbReference type="Pfam" id="PF01841">
    <property type="entry name" value="Transglut_core"/>
    <property type="match status" value="1"/>
</dbReference>
<dbReference type="Gene3D" id="3.10.620.30">
    <property type="match status" value="1"/>
</dbReference>
<evidence type="ECO:0000313" key="3">
    <source>
        <dbReference type="Proteomes" id="UP000031197"/>
    </source>
</evidence>
<evidence type="ECO:0000259" key="1">
    <source>
        <dbReference type="SMART" id="SM00460"/>
    </source>
</evidence>
<dbReference type="InterPro" id="IPR002931">
    <property type="entry name" value="Transglutaminase-like"/>
</dbReference>
<keyword evidence="3" id="KW-1185">Reference proteome</keyword>
<evidence type="ECO:0000313" key="2">
    <source>
        <dbReference type="EMBL" id="KHT54475.1"/>
    </source>
</evidence>
<proteinExistence type="predicted"/>
<dbReference type="PANTHER" id="PTHR33490">
    <property type="entry name" value="BLR5614 PROTEIN-RELATED"/>
    <property type="match status" value="1"/>
</dbReference>
<reference evidence="2 3" key="1">
    <citation type="submission" date="2014-12" db="EMBL/GenBank/DDBJ databases">
        <title>Genome sequencing of Alteromonas marina AD001.</title>
        <authorList>
            <person name="Adrian T.G.S."/>
            <person name="Chan K.G."/>
        </authorList>
    </citation>
    <scope>NUCLEOTIDE SEQUENCE [LARGE SCALE GENOMIC DNA]</scope>
    <source>
        <strain evidence="2 3">AD001</strain>
    </source>
</reference>
<accession>A0A0B3Z835</accession>
<feature type="domain" description="Transglutaminase-like" evidence="1">
    <location>
        <begin position="119"/>
        <end position="183"/>
    </location>
</feature>
<dbReference type="Proteomes" id="UP000031197">
    <property type="component" value="Unassembled WGS sequence"/>
</dbReference>
<protein>
    <recommendedName>
        <fullName evidence="1">Transglutaminase-like domain-containing protein</fullName>
    </recommendedName>
</protein>